<feature type="domain" description="FAD dependent oxidoreductase" evidence="5">
    <location>
        <begin position="7"/>
        <end position="364"/>
    </location>
</feature>
<dbReference type="Proteomes" id="UP000272400">
    <property type="component" value="Unassembled WGS sequence"/>
</dbReference>
<gene>
    <name evidence="6" type="ORF">EDD29_3342</name>
</gene>
<dbReference type="SUPFAM" id="SSF51905">
    <property type="entry name" value="FAD/NAD(P)-binding domain"/>
    <property type="match status" value="1"/>
</dbReference>
<keyword evidence="2" id="KW-0285">Flavoprotein</keyword>
<name>A0A3N1CWX3_9ACTN</name>
<dbReference type="GO" id="GO:0008115">
    <property type="term" value="F:sarcosine oxidase activity"/>
    <property type="evidence" value="ECO:0007669"/>
    <property type="project" value="TreeGrafter"/>
</dbReference>
<dbReference type="RefSeq" id="WP_123665253.1">
    <property type="nucleotide sequence ID" value="NZ_RJKE01000001.1"/>
</dbReference>
<dbReference type="InterPro" id="IPR045170">
    <property type="entry name" value="MTOX"/>
</dbReference>
<evidence type="ECO:0000256" key="3">
    <source>
        <dbReference type="ARBA" id="ARBA00022827"/>
    </source>
</evidence>
<dbReference type="AlphaFoldDB" id="A0A3N1CWX3"/>
<evidence type="ECO:0000259" key="5">
    <source>
        <dbReference type="Pfam" id="PF01266"/>
    </source>
</evidence>
<dbReference type="OrthoDB" id="9806452at2"/>
<comment type="caution">
    <text evidence="6">The sequence shown here is derived from an EMBL/GenBank/DDBJ whole genome shotgun (WGS) entry which is preliminary data.</text>
</comment>
<dbReference type="PANTHER" id="PTHR10961">
    <property type="entry name" value="PEROXISOMAL SARCOSINE OXIDASE"/>
    <property type="match status" value="1"/>
</dbReference>
<comment type="cofactor">
    <cofactor evidence="1">
        <name>FAD</name>
        <dbReference type="ChEBI" id="CHEBI:57692"/>
    </cofactor>
</comment>
<dbReference type="InterPro" id="IPR006076">
    <property type="entry name" value="FAD-dep_OxRdtase"/>
</dbReference>
<dbReference type="PANTHER" id="PTHR10961:SF7">
    <property type="entry name" value="FAD DEPENDENT OXIDOREDUCTASE DOMAIN-CONTAINING PROTEIN"/>
    <property type="match status" value="1"/>
</dbReference>
<keyword evidence="4" id="KW-0560">Oxidoreductase</keyword>
<dbReference type="Pfam" id="PF01266">
    <property type="entry name" value="DAO"/>
    <property type="match status" value="1"/>
</dbReference>
<protein>
    <submittedName>
        <fullName evidence="6">Sarcosine oxidase</fullName>
    </submittedName>
</protein>
<accession>A0A3N1CWX3</accession>
<reference evidence="6 7" key="1">
    <citation type="submission" date="2018-11" db="EMBL/GenBank/DDBJ databases">
        <title>Sequencing the genomes of 1000 actinobacteria strains.</title>
        <authorList>
            <person name="Klenk H.-P."/>
        </authorList>
    </citation>
    <scope>NUCLEOTIDE SEQUENCE [LARGE SCALE GENOMIC DNA]</scope>
    <source>
        <strain evidence="6 7">DSM 44254</strain>
    </source>
</reference>
<evidence type="ECO:0000256" key="4">
    <source>
        <dbReference type="ARBA" id="ARBA00023002"/>
    </source>
</evidence>
<evidence type="ECO:0000256" key="2">
    <source>
        <dbReference type="ARBA" id="ARBA00022630"/>
    </source>
</evidence>
<dbReference type="Gene3D" id="3.50.50.60">
    <property type="entry name" value="FAD/NAD(P)-binding domain"/>
    <property type="match status" value="1"/>
</dbReference>
<dbReference type="Gene3D" id="3.30.9.10">
    <property type="entry name" value="D-Amino Acid Oxidase, subunit A, domain 2"/>
    <property type="match status" value="1"/>
</dbReference>
<evidence type="ECO:0000256" key="1">
    <source>
        <dbReference type="ARBA" id="ARBA00001974"/>
    </source>
</evidence>
<dbReference type="InterPro" id="IPR036188">
    <property type="entry name" value="FAD/NAD-bd_sf"/>
</dbReference>
<keyword evidence="3" id="KW-0274">FAD</keyword>
<proteinExistence type="predicted"/>
<organism evidence="6 7">
    <name type="scientific">Actinocorallia herbida</name>
    <dbReference type="NCBI Taxonomy" id="58109"/>
    <lineage>
        <taxon>Bacteria</taxon>
        <taxon>Bacillati</taxon>
        <taxon>Actinomycetota</taxon>
        <taxon>Actinomycetes</taxon>
        <taxon>Streptosporangiales</taxon>
        <taxon>Thermomonosporaceae</taxon>
        <taxon>Actinocorallia</taxon>
    </lineage>
</organism>
<keyword evidence="7" id="KW-1185">Reference proteome</keyword>
<dbReference type="EMBL" id="RJKE01000001">
    <property type="protein sequence ID" value="ROO85793.1"/>
    <property type="molecule type" value="Genomic_DNA"/>
</dbReference>
<dbReference type="SUPFAM" id="SSF54373">
    <property type="entry name" value="FAD-linked reductases, C-terminal domain"/>
    <property type="match status" value="1"/>
</dbReference>
<dbReference type="GO" id="GO:0050660">
    <property type="term" value="F:flavin adenine dinucleotide binding"/>
    <property type="evidence" value="ECO:0007669"/>
    <property type="project" value="InterPro"/>
</dbReference>
<sequence>MMGGRHVVVIEAGLTGSATAWRLARHGIRVTLLERDAPASVLGSSHGSARIFRYAYPDPLYADLVRRARTDWAELEEASGVPLFTAHGAVDHGSLRDTPRLAEVLTSLGVRSELLPPEEARRRWPHMVFGTPVLWQPDAGVVDAQTAAEAMTRLAAESGAEVRTGTEAGAVRRTRSGFAVDVGPSGAAPSVGDTLHATDVVVAAGGWLPRLLPALPLPAAFRASLPPFTVRKEQVFHFRWRDPAAAWPTFIHDESGTLVYGLPGGRDAGFAGQKVAVFDGGPVLSSAADPDRTIDPSNRARVTAYVQEFLPGLHPEPYAEAACLFTSTPTEDFVIDTADHLTLLAACSGHAAKFAPLLGRLTADHVLGIDPTPPRFRPFTA</sequence>
<evidence type="ECO:0000313" key="6">
    <source>
        <dbReference type="EMBL" id="ROO85793.1"/>
    </source>
</evidence>
<evidence type="ECO:0000313" key="7">
    <source>
        <dbReference type="Proteomes" id="UP000272400"/>
    </source>
</evidence>